<protein>
    <submittedName>
        <fullName evidence="1">Uncharacterized protein</fullName>
    </submittedName>
</protein>
<dbReference type="AlphaFoldDB" id="A0A814F4V4"/>
<accession>A0A814F4V4</accession>
<dbReference type="EMBL" id="CAJNOC010003300">
    <property type="protein sequence ID" value="CAF0976621.1"/>
    <property type="molecule type" value="Genomic_DNA"/>
</dbReference>
<gene>
    <name evidence="1" type="ORF">OXX778_LOCUS15200</name>
</gene>
<reference evidence="1" key="1">
    <citation type="submission" date="2021-02" db="EMBL/GenBank/DDBJ databases">
        <authorList>
            <person name="Nowell W R."/>
        </authorList>
    </citation>
    <scope>NUCLEOTIDE SEQUENCE</scope>
    <source>
        <strain evidence="1">Ploen Becks lab</strain>
    </source>
</reference>
<dbReference type="Proteomes" id="UP000663879">
    <property type="component" value="Unassembled WGS sequence"/>
</dbReference>
<organism evidence="1 2">
    <name type="scientific">Brachionus calyciflorus</name>
    <dbReference type="NCBI Taxonomy" id="104777"/>
    <lineage>
        <taxon>Eukaryota</taxon>
        <taxon>Metazoa</taxon>
        <taxon>Spiralia</taxon>
        <taxon>Gnathifera</taxon>
        <taxon>Rotifera</taxon>
        <taxon>Eurotatoria</taxon>
        <taxon>Monogononta</taxon>
        <taxon>Pseudotrocha</taxon>
        <taxon>Ploima</taxon>
        <taxon>Brachionidae</taxon>
        <taxon>Brachionus</taxon>
    </lineage>
</organism>
<name>A0A814F4V4_9BILA</name>
<evidence type="ECO:0000313" key="1">
    <source>
        <dbReference type="EMBL" id="CAF0976621.1"/>
    </source>
</evidence>
<keyword evidence="2" id="KW-1185">Reference proteome</keyword>
<comment type="caution">
    <text evidence="1">The sequence shown here is derived from an EMBL/GenBank/DDBJ whole genome shotgun (WGS) entry which is preliminary data.</text>
</comment>
<sequence length="110" mass="12815">MVEEKFDNENEKCEFVMKSNRSKAIYKNQKINNDLSPKFVDFLSDKYMPYAFLWAGFVFSGMSQTRMTNGIMEGFKKTKNSHNVLPHAYLAKNAPFISVKTDEYLSHLKN</sequence>
<evidence type="ECO:0000313" key="2">
    <source>
        <dbReference type="Proteomes" id="UP000663879"/>
    </source>
</evidence>
<proteinExistence type="predicted"/>